<proteinExistence type="predicted"/>
<dbReference type="InterPro" id="IPR051604">
    <property type="entry name" value="Ergot_Alk_Oxidoreductase"/>
</dbReference>
<name>A0ABY7B6L0_9PSEU</name>
<dbReference type="PANTHER" id="PTHR43162:SF1">
    <property type="entry name" value="PRESTALK A DIFFERENTIATION PROTEIN A"/>
    <property type="match status" value="1"/>
</dbReference>
<evidence type="ECO:0008006" key="3">
    <source>
        <dbReference type="Google" id="ProtNLM"/>
    </source>
</evidence>
<evidence type="ECO:0000313" key="1">
    <source>
        <dbReference type="EMBL" id="WAL67791.1"/>
    </source>
</evidence>
<dbReference type="SUPFAM" id="SSF51735">
    <property type="entry name" value="NAD(P)-binding Rossmann-fold domains"/>
    <property type="match status" value="1"/>
</dbReference>
<sequence length="192" mass="20197">MGVSSAGHGWPAPAGVLSAAFAMDAELARSGAAYRAVSPPFYLENLLGQSAAIRGDGAFFLTYAADRPLASVATRDIAGAAADLLADLSWTGQENLPLFGPDRLSPAGMAEVMSQVLGRPVVYRRTSVDDFASMCRFQGASEQAVKDMSEALAAQDAGIYDADWVTAKIATTDFRTWCRDVLKPAVDAKAMA</sequence>
<dbReference type="InterPro" id="IPR036291">
    <property type="entry name" value="NAD(P)-bd_dom_sf"/>
</dbReference>
<keyword evidence="2" id="KW-1185">Reference proteome</keyword>
<dbReference type="Gene3D" id="3.90.25.10">
    <property type="entry name" value="UDP-galactose 4-epimerase, domain 1"/>
    <property type="match status" value="1"/>
</dbReference>
<dbReference type="RefSeq" id="WP_268757886.1">
    <property type="nucleotide sequence ID" value="NZ_CP113836.1"/>
</dbReference>
<reference evidence="1" key="1">
    <citation type="submission" date="2022-11" db="EMBL/GenBank/DDBJ databases">
        <authorList>
            <person name="Mo P."/>
        </authorList>
    </citation>
    <scope>NUCLEOTIDE SEQUENCE</scope>
    <source>
        <strain evidence="1">HUAS 11-8</strain>
    </source>
</reference>
<dbReference type="Gene3D" id="3.40.50.720">
    <property type="entry name" value="NAD(P)-binding Rossmann-like Domain"/>
    <property type="match status" value="1"/>
</dbReference>
<accession>A0ABY7B6L0</accession>
<dbReference type="EMBL" id="CP113836">
    <property type="protein sequence ID" value="WAL67791.1"/>
    <property type="molecule type" value="Genomic_DNA"/>
</dbReference>
<organism evidence="1 2">
    <name type="scientific">Amycolatopsis cynarae</name>
    <dbReference type="NCBI Taxonomy" id="2995223"/>
    <lineage>
        <taxon>Bacteria</taxon>
        <taxon>Bacillati</taxon>
        <taxon>Actinomycetota</taxon>
        <taxon>Actinomycetes</taxon>
        <taxon>Pseudonocardiales</taxon>
        <taxon>Pseudonocardiaceae</taxon>
        <taxon>Amycolatopsis</taxon>
    </lineage>
</organism>
<evidence type="ECO:0000313" key="2">
    <source>
        <dbReference type="Proteomes" id="UP001163203"/>
    </source>
</evidence>
<dbReference type="PANTHER" id="PTHR43162">
    <property type="match status" value="1"/>
</dbReference>
<protein>
    <recommendedName>
        <fullName evidence="3">NmrA-like domain-containing protein</fullName>
    </recommendedName>
</protein>
<gene>
    <name evidence="1" type="ORF">ORV05_08465</name>
</gene>
<dbReference type="Proteomes" id="UP001163203">
    <property type="component" value="Chromosome"/>
</dbReference>